<dbReference type="Pfam" id="PF08282">
    <property type="entry name" value="Hydrolase_3"/>
    <property type="match status" value="1"/>
</dbReference>
<dbReference type="PANTHER" id="PTHR10000:SF8">
    <property type="entry name" value="HAD SUPERFAMILY HYDROLASE-LIKE, TYPE 3"/>
    <property type="match status" value="1"/>
</dbReference>
<dbReference type="OrthoDB" id="9790031at2"/>
<dbReference type="Proteomes" id="UP000289996">
    <property type="component" value="Unassembled WGS sequence"/>
</dbReference>
<keyword evidence="2" id="KW-1185">Reference proteome</keyword>
<dbReference type="SFLD" id="SFLDG01144">
    <property type="entry name" value="C2.B.4:_PGP_Like"/>
    <property type="match status" value="1"/>
</dbReference>
<sequence>MSIQLVAIDVDDTLLNSKGKLSSSTITAVKAALAQGVKVVLCSGRPLAGVQLFLDQLGISGDDQYVITYNGAITATVAGEVLAKHLVTNQQYRELTTFAQAHQAGFNVLDTHSVIYTADRDVNPITVVQAWENSAGLLIRTPDELPADFEITKGVFGGTAEELDAIEPAVRSTFGDDLYVVRAAANFLEVLNPVVNKGQALRELARKLNLPASDIMAIGDERNDLPMFAFAGTAVAMGNGNPVAKGQADYVTATNDEGGIAQAFTEFKLTPAPVK</sequence>
<dbReference type="GO" id="GO:0016791">
    <property type="term" value="F:phosphatase activity"/>
    <property type="evidence" value="ECO:0007669"/>
    <property type="project" value="UniProtKB-ARBA"/>
</dbReference>
<reference evidence="1 2" key="1">
    <citation type="submission" date="2018-11" db="EMBL/GenBank/DDBJ databases">
        <authorList>
            <person name="Wuyts S."/>
        </authorList>
    </citation>
    <scope>NUCLEOTIDE SEQUENCE [LARGE SCALE GENOMIC DNA]</scope>
    <source>
        <strain evidence="1">Lactobacillus mudanjiangensis AMBF249</strain>
    </source>
</reference>
<dbReference type="Gene3D" id="3.40.50.1000">
    <property type="entry name" value="HAD superfamily/HAD-like"/>
    <property type="match status" value="1"/>
</dbReference>
<dbReference type="EMBL" id="UYIG01000130">
    <property type="protein sequence ID" value="VDG29090.1"/>
    <property type="molecule type" value="Genomic_DNA"/>
</dbReference>
<dbReference type="InterPro" id="IPR023214">
    <property type="entry name" value="HAD_sf"/>
</dbReference>
<dbReference type="InterPro" id="IPR000150">
    <property type="entry name" value="Cof"/>
</dbReference>
<dbReference type="InterPro" id="IPR036412">
    <property type="entry name" value="HAD-like_sf"/>
</dbReference>
<dbReference type="SUPFAM" id="SSF56784">
    <property type="entry name" value="HAD-like"/>
    <property type="match status" value="1"/>
</dbReference>
<accession>A0A660E7N9</accession>
<gene>
    <name evidence="1" type="ORF">MUDAN_MDHGFNIF_00772</name>
</gene>
<dbReference type="SFLD" id="SFLDS00003">
    <property type="entry name" value="Haloacid_Dehalogenase"/>
    <property type="match status" value="1"/>
</dbReference>
<dbReference type="AlphaFoldDB" id="A0A660E7N9"/>
<evidence type="ECO:0000313" key="1">
    <source>
        <dbReference type="EMBL" id="VDG29090.1"/>
    </source>
</evidence>
<dbReference type="CDD" id="cd07516">
    <property type="entry name" value="HAD_Pase"/>
    <property type="match status" value="1"/>
</dbReference>
<dbReference type="Gene3D" id="3.30.1240.10">
    <property type="match status" value="1"/>
</dbReference>
<evidence type="ECO:0000313" key="2">
    <source>
        <dbReference type="Proteomes" id="UP000289996"/>
    </source>
</evidence>
<dbReference type="PANTHER" id="PTHR10000">
    <property type="entry name" value="PHOSPHOSERINE PHOSPHATASE"/>
    <property type="match status" value="1"/>
</dbReference>
<protein>
    <submittedName>
        <fullName evidence="1">Hydrolase [Lactobacillus pentosus]</fullName>
    </submittedName>
</protein>
<dbReference type="NCBIfam" id="TIGR00099">
    <property type="entry name" value="Cof-subfamily"/>
    <property type="match status" value="1"/>
</dbReference>
<dbReference type="NCBIfam" id="TIGR01484">
    <property type="entry name" value="HAD-SF-IIB"/>
    <property type="match status" value="1"/>
</dbReference>
<keyword evidence="1" id="KW-0378">Hydrolase</keyword>
<dbReference type="RefSeq" id="WP_130851993.1">
    <property type="nucleotide sequence ID" value="NZ_UYIG01000130.1"/>
</dbReference>
<name>A0A660E7N9_9LACO</name>
<dbReference type="InterPro" id="IPR006379">
    <property type="entry name" value="HAD-SF_hydro_IIB"/>
</dbReference>
<proteinExistence type="predicted"/>
<dbReference type="GO" id="GO:0000287">
    <property type="term" value="F:magnesium ion binding"/>
    <property type="evidence" value="ECO:0007669"/>
    <property type="project" value="TreeGrafter"/>
</dbReference>
<dbReference type="GO" id="GO:0005829">
    <property type="term" value="C:cytosol"/>
    <property type="evidence" value="ECO:0007669"/>
    <property type="project" value="TreeGrafter"/>
</dbReference>
<dbReference type="SFLD" id="SFLDG01140">
    <property type="entry name" value="C2.B:_Phosphomannomutase_and_P"/>
    <property type="match status" value="1"/>
</dbReference>
<organism evidence="1 2">
    <name type="scientific">Lactiplantibacillus mudanjiangensis</name>
    <dbReference type="NCBI Taxonomy" id="1296538"/>
    <lineage>
        <taxon>Bacteria</taxon>
        <taxon>Bacillati</taxon>
        <taxon>Bacillota</taxon>
        <taxon>Bacilli</taxon>
        <taxon>Lactobacillales</taxon>
        <taxon>Lactobacillaceae</taxon>
        <taxon>Lactiplantibacillus</taxon>
    </lineage>
</organism>